<dbReference type="RefSeq" id="XP_064767656.1">
    <property type="nucleotide sequence ID" value="XM_064914162.1"/>
</dbReference>
<sequence>MSNEISALLNKLNPRAGVQSGSAAETADSKPARSGTTADGSKITDVDEAVRYIKTVVARDENAIARIRRMKNNQAEHEAQWYQRRLELLEKHKARREGRKKLAEMLQRIGGDASTAPSEASDYEITSGDRSTDTDYEFYRRRIWKQNKPICEFTIKKFTMHRWRCSNRYLWSWVI</sequence>
<accession>A0ABR1F440</accession>
<proteinExistence type="predicted"/>
<gene>
    <name evidence="2" type="ORF">BZA70DRAFT_289948</name>
</gene>
<dbReference type="InterPro" id="IPR018858">
    <property type="entry name" value="DUF2458"/>
</dbReference>
<reference evidence="2 3" key="1">
    <citation type="submission" date="2024-03" db="EMBL/GenBank/DDBJ databases">
        <title>Genome-scale model development and genomic sequencing of the oleaginous clade Lipomyces.</title>
        <authorList>
            <consortium name="Lawrence Berkeley National Laboratory"/>
            <person name="Czajka J.J."/>
            <person name="Han Y."/>
            <person name="Kim J."/>
            <person name="Mondo S.J."/>
            <person name="Hofstad B.A."/>
            <person name="Robles A."/>
            <person name="Haridas S."/>
            <person name="Riley R."/>
            <person name="LaButti K."/>
            <person name="Pangilinan J."/>
            <person name="Andreopoulos W."/>
            <person name="Lipzen A."/>
            <person name="Yan J."/>
            <person name="Wang M."/>
            <person name="Ng V."/>
            <person name="Grigoriev I.V."/>
            <person name="Spatafora J.W."/>
            <person name="Magnuson J.K."/>
            <person name="Baker S.E."/>
            <person name="Pomraning K.R."/>
        </authorList>
    </citation>
    <scope>NUCLEOTIDE SEQUENCE [LARGE SCALE GENOMIC DNA]</scope>
    <source>
        <strain evidence="2 3">Phaff 52-87</strain>
    </source>
</reference>
<keyword evidence="3" id="KW-1185">Reference proteome</keyword>
<dbReference type="GeneID" id="90039674"/>
<evidence type="ECO:0000313" key="3">
    <source>
        <dbReference type="Proteomes" id="UP001498771"/>
    </source>
</evidence>
<dbReference type="Pfam" id="PF10454">
    <property type="entry name" value="DUF2458"/>
    <property type="match status" value="1"/>
</dbReference>
<dbReference type="Proteomes" id="UP001498771">
    <property type="component" value="Unassembled WGS sequence"/>
</dbReference>
<name>A0ABR1F440_9ASCO</name>
<organism evidence="2 3">
    <name type="scientific">Myxozyma melibiosi</name>
    <dbReference type="NCBI Taxonomy" id="54550"/>
    <lineage>
        <taxon>Eukaryota</taxon>
        <taxon>Fungi</taxon>
        <taxon>Dikarya</taxon>
        <taxon>Ascomycota</taxon>
        <taxon>Saccharomycotina</taxon>
        <taxon>Lipomycetes</taxon>
        <taxon>Lipomycetales</taxon>
        <taxon>Lipomycetaceae</taxon>
        <taxon>Myxozyma</taxon>
    </lineage>
</organism>
<evidence type="ECO:0000256" key="1">
    <source>
        <dbReference type="SAM" id="MobiDB-lite"/>
    </source>
</evidence>
<comment type="caution">
    <text evidence="2">The sequence shown here is derived from an EMBL/GenBank/DDBJ whole genome shotgun (WGS) entry which is preliminary data.</text>
</comment>
<evidence type="ECO:0000313" key="2">
    <source>
        <dbReference type="EMBL" id="KAK7204623.1"/>
    </source>
</evidence>
<dbReference type="EMBL" id="JBBJBU010000007">
    <property type="protein sequence ID" value="KAK7204623.1"/>
    <property type="molecule type" value="Genomic_DNA"/>
</dbReference>
<protein>
    <submittedName>
        <fullName evidence="2">Uncharacterized protein</fullName>
    </submittedName>
</protein>
<feature type="region of interest" description="Disordered" evidence="1">
    <location>
        <begin position="1"/>
        <end position="40"/>
    </location>
</feature>